<organism evidence="2 3">
    <name type="scientific">Peronospora destructor</name>
    <dbReference type="NCBI Taxonomy" id="86335"/>
    <lineage>
        <taxon>Eukaryota</taxon>
        <taxon>Sar</taxon>
        <taxon>Stramenopiles</taxon>
        <taxon>Oomycota</taxon>
        <taxon>Peronosporomycetes</taxon>
        <taxon>Peronosporales</taxon>
        <taxon>Peronosporaceae</taxon>
        <taxon>Peronospora</taxon>
    </lineage>
</organism>
<proteinExistence type="predicted"/>
<keyword evidence="3" id="KW-1185">Reference proteome</keyword>
<feature type="compositionally biased region" description="Basic and acidic residues" evidence="1">
    <location>
        <begin position="39"/>
        <end position="56"/>
    </location>
</feature>
<dbReference type="Proteomes" id="UP001162029">
    <property type="component" value="Unassembled WGS sequence"/>
</dbReference>
<comment type="caution">
    <text evidence="2">The sequence shown here is derived from an EMBL/GenBank/DDBJ whole genome shotgun (WGS) entry which is preliminary data.</text>
</comment>
<feature type="compositionally biased region" description="Basic and acidic residues" evidence="1">
    <location>
        <begin position="101"/>
        <end position="126"/>
    </location>
</feature>
<gene>
    <name evidence="2" type="ORF">PDE001_LOCUS1595</name>
</gene>
<protein>
    <submittedName>
        <fullName evidence="2">Uncharacterized protein</fullName>
    </submittedName>
</protein>
<name>A0AAV0T8F9_9STRA</name>
<reference evidence="2" key="1">
    <citation type="submission" date="2022-12" db="EMBL/GenBank/DDBJ databases">
        <authorList>
            <person name="Webb A."/>
        </authorList>
    </citation>
    <scope>NUCLEOTIDE SEQUENCE</scope>
    <source>
        <strain evidence="2">Pd1</strain>
    </source>
</reference>
<evidence type="ECO:0000313" key="3">
    <source>
        <dbReference type="Proteomes" id="UP001162029"/>
    </source>
</evidence>
<evidence type="ECO:0000256" key="1">
    <source>
        <dbReference type="SAM" id="MobiDB-lite"/>
    </source>
</evidence>
<feature type="region of interest" description="Disordered" evidence="1">
    <location>
        <begin position="1"/>
        <end position="137"/>
    </location>
</feature>
<dbReference type="EMBL" id="CANTFM010000275">
    <property type="protein sequence ID" value="CAI5716951.1"/>
    <property type="molecule type" value="Genomic_DNA"/>
</dbReference>
<evidence type="ECO:0000313" key="2">
    <source>
        <dbReference type="EMBL" id="CAI5716951.1"/>
    </source>
</evidence>
<dbReference type="AlphaFoldDB" id="A0AAV0T8F9"/>
<sequence length="160" mass="17609">MIGASESVGAQGGTHTRRLDGNSSHAAEAWRNADTNDLEDTKKATDEVRVDEEKRQGLWTTRPPKSRAGRWCSGGAHTRRLDGNSSHAAEAWRNADTNDLEDTKKATDEVRVDEEKRQESVDHQTAEESSGSVRGRRSVVICWRDAQGGARNACVKQPVL</sequence>
<accession>A0AAV0T8F9</accession>